<dbReference type="CDD" id="cd03257">
    <property type="entry name" value="ABC_NikE_OppD_transporters"/>
    <property type="match status" value="2"/>
</dbReference>
<comment type="similarity">
    <text evidence="1">Belongs to the ABC transporter superfamily.</text>
</comment>
<evidence type="ECO:0000259" key="5">
    <source>
        <dbReference type="PROSITE" id="PS50893"/>
    </source>
</evidence>
<evidence type="ECO:0000313" key="7">
    <source>
        <dbReference type="Proteomes" id="UP000281112"/>
    </source>
</evidence>
<dbReference type="GO" id="GO:0005524">
    <property type="term" value="F:ATP binding"/>
    <property type="evidence" value="ECO:0007669"/>
    <property type="project" value="UniProtKB-KW"/>
</dbReference>
<gene>
    <name evidence="6" type="ORF">EES38_17370</name>
</gene>
<feature type="domain" description="ABC transporter" evidence="5">
    <location>
        <begin position="283"/>
        <end position="530"/>
    </location>
</feature>
<dbReference type="PANTHER" id="PTHR43776">
    <property type="entry name" value="TRANSPORT ATP-BINDING PROTEIN"/>
    <property type="match status" value="1"/>
</dbReference>
<dbReference type="RefSeq" id="WP_124938476.1">
    <property type="nucleotide sequence ID" value="NZ_RJVQ01000009.1"/>
</dbReference>
<name>A0A3N9TCE2_9VIBR</name>
<keyword evidence="4 6" id="KW-0067">ATP-binding</keyword>
<dbReference type="PROSITE" id="PS50893">
    <property type="entry name" value="ABC_TRANSPORTER_2"/>
    <property type="match status" value="2"/>
</dbReference>
<accession>A0A3N9TCE2</accession>
<comment type="caution">
    <text evidence="6">The sequence shown here is derived from an EMBL/GenBank/DDBJ whole genome shotgun (WGS) entry which is preliminary data.</text>
</comment>
<dbReference type="OrthoDB" id="9784450at2"/>
<evidence type="ECO:0000256" key="1">
    <source>
        <dbReference type="ARBA" id="ARBA00005417"/>
    </source>
</evidence>
<dbReference type="NCBIfam" id="NF008453">
    <property type="entry name" value="PRK11308.1"/>
    <property type="match status" value="2"/>
</dbReference>
<dbReference type="GO" id="GO:0055085">
    <property type="term" value="P:transmembrane transport"/>
    <property type="evidence" value="ECO:0007669"/>
    <property type="project" value="UniProtKB-ARBA"/>
</dbReference>
<organism evidence="6 7">
    <name type="scientific">Vibrio viridaestus</name>
    <dbReference type="NCBI Taxonomy" id="2487322"/>
    <lineage>
        <taxon>Bacteria</taxon>
        <taxon>Pseudomonadati</taxon>
        <taxon>Pseudomonadota</taxon>
        <taxon>Gammaproteobacteria</taxon>
        <taxon>Vibrionales</taxon>
        <taxon>Vibrionaceae</taxon>
        <taxon>Vibrio</taxon>
    </lineage>
</organism>
<dbReference type="InterPro" id="IPR027417">
    <property type="entry name" value="P-loop_NTPase"/>
</dbReference>
<dbReference type="InterPro" id="IPR013563">
    <property type="entry name" value="Oligopep_ABC_C"/>
</dbReference>
<keyword evidence="2" id="KW-0813">Transport</keyword>
<dbReference type="Pfam" id="PF00005">
    <property type="entry name" value="ABC_tran"/>
    <property type="match status" value="2"/>
</dbReference>
<dbReference type="Pfam" id="PF08352">
    <property type="entry name" value="oligo_HPY"/>
    <property type="match status" value="2"/>
</dbReference>
<reference evidence="6 7" key="1">
    <citation type="submission" date="2018-11" db="EMBL/GenBank/DDBJ databases">
        <title>Vibrio LJC006 sp. nov., isolated from seawater during the bloom of the enteromorpha.</title>
        <authorList>
            <person name="Liang J."/>
        </authorList>
    </citation>
    <scope>NUCLEOTIDE SEQUENCE [LARGE SCALE GENOMIC DNA]</scope>
    <source>
        <strain evidence="6 7">LJC006</strain>
    </source>
</reference>
<dbReference type="PANTHER" id="PTHR43776:SF7">
    <property type="entry name" value="D,D-DIPEPTIDE TRANSPORT ATP-BINDING PROTEIN DDPF-RELATED"/>
    <property type="match status" value="1"/>
</dbReference>
<dbReference type="InterPro" id="IPR050319">
    <property type="entry name" value="ABC_transp_ATP-bind"/>
</dbReference>
<dbReference type="Proteomes" id="UP000281112">
    <property type="component" value="Unassembled WGS sequence"/>
</dbReference>
<dbReference type="SMART" id="SM00382">
    <property type="entry name" value="AAA"/>
    <property type="match status" value="2"/>
</dbReference>
<dbReference type="InterPro" id="IPR003593">
    <property type="entry name" value="AAA+_ATPase"/>
</dbReference>
<dbReference type="NCBIfam" id="NF007739">
    <property type="entry name" value="PRK10419.1"/>
    <property type="match status" value="2"/>
</dbReference>
<dbReference type="GO" id="GO:0015833">
    <property type="term" value="P:peptide transport"/>
    <property type="evidence" value="ECO:0007669"/>
    <property type="project" value="InterPro"/>
</dbReference>
<proteinExistence type="inferred from homology"/>
<dbReference type="AlphaFoldDB" id="A0A3N9TCE2"/>
<feature type="domain" description="ABC transporter" evidence="5">
    <location>
        <begin position="5"/>
        <end position="255"/>
    </location>
</feature>
<evidence type="ECO:0000256" key="3">
    <source>
        <dbReference type="ARBA" id="ARBA00022741"/>
    </source>
</evidence>
<dbReference type="GO" id="GO:0016887">
    <property type="term" value="F:ATP hydrolysis activity"/>
    <property type="evidence" value="ECO:0007669"/>
    <property type="project" value="InterPro"/>
</dbReference>
<protein>
    <submittedName>
        <fullName evidence="6">ABC transporter ATP-binding protein</fullName>
    </submittedName>
</protein>
<evidence type="ECO:0000256" key="2">
    <source>
        <dbReference type="ARBA" id="ARBA00022448"/>
    </source>
</evidence>
<evidence type="ECO:0000313" key="6">
    <source>
        <dbReference type="EMBL" id="RQW61878.1"/>
    </source>
</evidence>
<sequence length="634" mass="70290">MSEFIQVKNLGISALQEDQIVDIVKDVSFTLEKGKVLALIGESGSGKTTIALSLMGFTKPGCMFKQGQVWIGNDNLLDASEKQLRAWRGKRITYIAQSAAAAFNPSKRLIDQVIETALLHKLESRTRLIKKSKQLFKELALPNPDDIGQRYPHEVSGGQLQRIMAAMALIVDPEVVILDEPTTALDVTTQVEVLQVFRKVVQERNVTAVYVSHDLAVVSQVADKVIVLNQGEIKETDKIETIITTPSHPYTLQLMDAAQPFKPDTQEVSRCVDTSKNKPQPLMSVRKLVAGYGKKSSNGMPEHPVLDDINFNLYPGQAIGIIGESGSGKSTLAKTLVGLLPAALGTIKYQGNELPAKLSQRAKEQCRKIQLVFQSADTALNPKHTVRQLLGRPLQSYFRLSKSEQNNRIAELIDLVQLPKEVIDRKPDALSGGQKQRVNLARALAAEPDIIICDEVTSALDTVVGAAILKLLNDLKDRLGFSYLFISHDMNSVRTLCDDVIVLYKGSQVQTSPIEELYDGPLHPYTSLLMDSIPEMNTQWINEPRIATIAIEKITTVKHKEVCAFIDRCPKRIANLCDRVTPSNRSINKYNHILCHLHDKTLPTLGTGKDTDKKPLSLNNLHVLSEYDAKERYA</sequence>
<dbReference type="NCBIfam" id="TIGR01727">
    <property type="entry name" value="oligo_HPY"/>
    <property type="match status" value="1"/>
</dbReference>
<dbReference type="PROSITE" id="PS00211">
    <property type="entry name" value="ABC_TRANSPORTER_1"/>
    <property type="match status" value="1"/>
</dbReference>
<evidence type="ECO:0000256" key="4">
    <source>
        <dbReference type="ARBA" id="ARBA00022840"/>
    </source>
</evidence>
<keyword evidence="3" id="KW-0547">Nucleotide-binding</keyword>
<dbReference type="InterPro" id="IPR017871">
    <property type="entry name" value="ABC_transporter-like_CS"/>
</dbReference>
<dbReference type="Gene3D" id="3.40.50.300">
    <property type="entry name" value="P-loop containing nucleotide triphosphate hydrolases"/>
    <property type="match status" value="2"/>
</dbReference>
<dbReference type="SUPFAM" id="SSF52540">
    <property type="entry name" value="P-loop containing nucleoside triphosphate hydrolases"/>
    <property type="match status" value="2"/>
</dbReference>
<keyword evidence="7" id="KW-1185">Reference proteome</keyword>
<dbReference type="InterPro" id="IPR003439">
    <property type="entry name" value="ABC_transporter-like_ATP-bd"/>
</dbReference>
<dbReference type="EMBL" id="RJVQ01000009">
    <property type="protein sequence ID" value="RQW61878.1"/>
    <property type="molecule type" value="Genomic_DNA"/>
</dbReference>